<reference evidence="13" key="2">
    <citation type="submission" date="2025-08" db="UniProtKB">
        <authorList>
            <consortium name="Ensembl"/>
        </authorList>
    </citation>
    <scope>IDENTIFICATION</scope>
</reference>
<keyword evidence="5 10" id="KW-0479">Metal-binding</keyword>
<keyword evidence="4" id="KW-0963">Cytoplasm</keyword>
<dbReference type="Ensembl" id="ENSOGAT00000033497.1">
    <property type="protein sequence ID" value="ENSOGAP00000019307.1"/>
    <property type="gene ID" value="ENSOGAG00000033631.1"/>
</dbReference>
<accession>H0XT65</accession>
<keyword evidence="3 11" id="KW-0409">Iron storage</keyword>
<comment type="subcellular location">
    <subcellularLocation>
        <location evidence="9">Autolysosome</location>
    </subcellularLocation>
    <subcellularLocation>
        <location evidence="1">Cytoplasm</location>
    </subcellularLocation>
</comment>
<evidence type="ECO:0000256" key="11">
    <source>
        <dbReference type="RuleBase" id="RU361145"/>
    </source>
</evidence>
<evidence type="ECO:0000256" key="5">
    <source>
        <dbReference type="ARBA" id="ARBA00022723"/>
    </source>
</evidence>
<dbReference type="EMBL" id="AAQR03156370">
    <property type="status" value="NOT_ANNOTATED_CDS"/>
    <property type="molecule type" value="Genomic_DNA"/>
</dbReference>
<dbReference type="InterPro" id="IPR012347">
    <property type="entry name" value="Ferritin-like"/>
</dbReference>
<dbReference type="Proteomes" id="UP000005225">
    <property type="component" value="Unassembled WGS sequence"/>
</dbReference>
<dbReference type="OMA" id="RFYFEGN"/>
<dbReference type="GeneTree" id="ENSGT00940000153096"/>
<keyword evidence="7" id="KW-0458">Lysosome</keyword>
<dbReference type="GO" id="GO:0031410">
    <property type="term" value="C:cytoplasmic vesicle"/>
    <property type="evidence" value="ECO:0007669"/>
    <property type="project" value="UniProtKB-KW"/>
</dbReference>
<evidence type="ECO:0000256" key="8">
    <source>
        <dbReference type="ARBA" id="ARBA00023329"/>
    </source>
</evidence>
<dbReference type="FunFam" id="1.20.1260.10:FF:000009">
    <property type="entry name" value="Ferritin light chain"/>
    <property type="match status" value="1"/>
</dbReference>
<reference evidence="14" key="1">
    <citation type="submission" date="2011-03" db="EMBL/GenBank/DDBJ databases">
        <title>Version 3 of the genome sequence of Otolemur garnettii (Bushbaby).</title>
        <authorList>
            <consortium name="The Broad Institute Genome Sequencing Platform"/>
            <person name="Di Palma F."/>
            <person name="Johnson J."/>
            <person name="Lander E.S."/>
            <person name="Lindblad-Toh K."/>
            <person name="Jaffe D.B."/>
            <person name="Gnerre S."/>
            <person name="MacCallum I."/>
            <person name="Przybylski D."/>
            <person name="Ribeiro F.J."/>
            <person name="Burton J.N."/>
            <person name="Walker B.J."/>
            <person name="Sharpe T."/>
            <person name="Hall G."/>
        </authorList>
    </citation>
    <scope>NUCLEOTIDE SEQUENCE [LARGE SCALE GENOMIC DNA]</scope>
</reference>
<dbReference type="GO" id="GO:0044754">
    <property type="term" value="C:autolysosome"/>
    <property type="evidence" value="ECO:0007669"/>
    <property type="project" value="UniProtKB-SubCell"/>
</dbReference>
<dbReference type="InParanoid" id="H0XT65"/>
<dbReference type="GO" id="GO:0008199">
    <property type="term" value="F:ferric iron binding"/>
    <property type="evidence" value="ECO:0007669"/>
    <property type="project" value="InterPro"/>
</dbReference>
<keyword evidence="6 10" id="KW-0408">Iron</keyword>
<dbReference type="HOGENOM" id="CLU_065681_4_0_1"/>
<evidence type="ECO:0000256" key="6">
    <source>
        <dbReference type="ARBA" id="ARBA00023004"/>
    </source>
</evidence>
<reference evidence="13" key="3">
    <citation type="submission" date="2025-09" db="UniProtKB">
        <authorList>
            <consortium name="Ensembl"/>
        </authorList>
    </citation>
    <scope>IDENTIFICATION</scope>
</reference>
<evidence type="ECO:0000256" key="9">
    <source>
        <dbReference type="ARBA" id="ARBA00044942"/>
    </source>
</evidence>
<dbReference type="InterPro" id="IPR009040">
    <property type="entry name" value="Ferritin-like_diiron"/>
</dbReference>
<organism evidence="13 14">
    <name type="scientific">Otolemur garnettii</name>
    <name type="common">Small-eared galago</name>
    <name type="synonym">Garnett's greater bushbaby</name>
    <dbReference type="NCBI Taxonomy" id="30611"/>
    <lineage>
        <taxon>Eukaryota</taxon>
        <taxon>Metazoa</taxon>
        <taxon>Chordata</taxon>
        <taxon>Craniata</taxon>
        <taxon>Vertebrata</taxon>
        <taxon>Euteleostomi</taxon>
        <taxon>Mammalia</taxon>
        <taxon>Eutheria</taxon>
        <taxon>Euarchontoglires</taxon>
        <taxon>Primates</taxon>
        <taxon>Strepsirrhini</taxon>
        <taxon>Lorisiformes</taxon>
        <taxon>Galagidae</taxon>
        <taxon>Otolemur</taxon>
    </lineage>
</organism>
<dbReference type="PROSITE" id="PS50905">
    <property type="entry name" value="FERRITIN_LIKE"/>
    <property type="match status" value="1"/>
</dbReference>
<dbReference type="InterPro" id="IPR009078">
    <property type="entry name" value="Ferritin-like_SF"/>
</dbReference>
<dbReference type="PANTHER" id="PTHR11431:SF47">
    <property type="entry name" value="FERRITIN LIGHT CHAIN"/>
    <property type="match status" value="1"/>
</dbReference>
<dbReference type="GO" id="GO:0006879">
    <property type="term" value="P:intracellular iron ion homeostasis"/>
    <property type="evidence" value="ECO:0007669"/>
    <property type="project" value="UniProtKB-KW"/>
</dbReference>
<dbReference type="PANTHER" id="PTHR11431">
    <property type="entry name" value="FERRITIN"/>
    <property type="match status" value="1"/>
</dbReference>
<comment type="similarity">
    <text evidence="2 11">Belongs to the ferritin family.</text>
</comment>
<dbReference type="InterPro" id="IPR008331">
    <property type="entry name" value="Ferritin_DPS_dom"/>
</dbReference>
<dbReference type="InterPro" id="IPR001519">
    <property type="entry name" value="Ferritin"/>
</dbReference>
<evidence type="ECO:0000256" key="1">
    <source>
        <dbReference type="ARBA" id="ARBA00004496"/>
    </source>
</evidence>
<dbReference type="STRING" id="30611.ENSOGAP00000019307"/>
<protein>
    <recommendedName>
        <fullName evidence="11">Ferritin</fullName>
    </recommendedName>
</protein>
<evidence type="ECO:0000313" key="14">
    <source>
        <dbReference type="Proteomes" id="UP000005225"/>
    </source>
</evidence>
<evidence type="ECO:0000256" key="7">
    <source>
        <dbReference type="ARBA" id="ARBA00023228"/>
    </source>
</evidence>
<dbReference type="GO" id="GO:0006826">
    <property type="term" value="P:iron ion transport"/>
    <property type="evidence" value="ECO:0007669"/>
    <property type="project" value="InterPro"/>
</dbReference>
<dbReference type="AlphaFoldDB" id="H0XT65"/>
<feature type="binding site" evidence="10">
    <location>
        <position position="112"/>
    </location>
    <ligand>
        <name>Fe cation</name>
        <dbReference type="ChEBI" id="CHEBI:24875"/>
        <label>1</label>
    </ligand>
</feature>
<proteinExistence type="inferred from homology"/>
<keyword evidence="8" id="KW-0968">Cytoplasmic vesicle</keyword>
<evidence type="ECO:0000256" key="10">
    <source>
        <dbReference type="PIRSR" id="PIRSR601519-1"/>
    </source>
</evidence>
<evidence type="ECO:0000313" key="13">
    <source>
        <dbReference type="Ensembl" id="ENSOGAP00000019307.1"/>
    </source>
</evidence>
<evidence type="ECO:0000256" key="3">
    <source>
        <dbReference type="ARBA" id="ARBA00022434"/>
    </source>
</evidence>
<comment type="function">
    <text evidence="11">Stores iron in a soluble, non-toxic, readily available form. Important for iron homeostasis. Iron is taken up in the ferrous form and deposited as ferric hydroxides after oxidation.</text>
</comment>
<dbReference type="Pfam" id="PF00210">
    <property type="entry name" value="Ferritin"/>
    <property type="match status" value="1"/>
</dbReference>
<name>H0XT65_OTOGA</name>
<feature type="domain" description="Ferritin-like diiron" evidence="12">
    <location>
        <begin position="16"/>
        <end position="163"/>
    </location>
</feature>
<dbReference type="GO" id="GO:0008198">
    <property type="term" value="F:ferrous iron binding"/>
    <property type="evidence" value="ECO:0007669"/>
    <property type="project" value="TreeGrafter"/>
</dbReference>
<sequence length="182" mass="20304">VGSSLLRLTMSTQNGQNFPAEVETAVARLINMHLLAFRTYLSLGVYFEGHNEALEGLGHFFRKLAEEKREAAQSLMAQNKCSCSALFQDPQKPSPDEWSSSLAALEAALALEKNLNQALLDLCALSSAGADPHLYEILERHLDQEVKLIKKMGDYLTNLRRLTSHKTSLGEYLFGRLTLEHD</sequence>
<dbReference type="Gene3D" id="1.20.1260.10">
    <property type="match status" value="1"/>
</dbReference>
<evidence type="ECO:0000256" key="4">
    <source>
        <dbReference type="ARBA" id="ARBA00022490"/>
    </source>
</evidence>
<evidence type="ECO:0000256" key="2">
    <source>
        <dbReference type="ARBA" id="ARBA00007513"/>
    </source>
</evidence>
<dbReference type="SUPFAM" id="SSF47240">
    <property type="entry name" value="Ferritin-like"/>
    <property type="match status" value="1"/>
</dbReference>
<evidence type="ECO:0000259" key="12">
    <source>
        <dbReference type="PROSITE" id="PS50905"/>
    </source>
</evidence>
<keyword evidence="14" id="KW-1185">Reference proteome</keyword>
<dbReference type="eggNOG" id="KOG2332">
    <property type="taxonomic scope" value="Eukaryota"/>
</dbReference>